<name>A0ABN8XSB8_RANTA</name>
<feature type="compositionally biased region" description="Basic residues" evidence="1">
    <location>
        <begin position="160"/>
        <end position="178"/>
    </location>
</feature>
<organism evidence="2 3">
    <name type="scientific">Rangifer tarandus platyrhynchus</name>
    <name type="common">Svalbard reindeer</name>
    <dbReference type="NCBI Taxonomy" id="3082113"/>
    <lineage>
        <taxon>Eukaryota</taxon>
        <taxon>Metazoa</taxon>
        <taxon>Chordata</taxon>
        <taxon>Craniata</taxon>
        <taxon>Vertebrata</taxon>
        <taxon>Euteleostomi</taxon>
        <taxon>Mammalia</taxon>
        <taxon>Eutheria</taxon>
        <taxon>Laurasiatheria</taxon>
        <taxon>Artiodactyla</taxon>
        <taxon>Ruminantia</taxon>
        <taxon>Pecora</taxon>
        <taxon>Cervidae</taxon>
        <taxon>Odocoileinae</taxon>
        <taxon>Rangifer</taxon>
    </lineage>
</organism>
<gene>
    <name evidence="2" type="ORF">MRATA1EN1_LOCUS32129</name>
</gene>
<sequence length="178" mass="19643">MYVPIRQLLEPRRQFHSSRSKRVSVTRNPTLFFSTVCGGVLLPGHHDLVPQSLFLLHPSSSSLDPVDERPQPQSLGLQIRENPPPRQSAYAALAAPGSLLCARVSPPAPAQHYSPASPSQPLVRRCCVPHSHLGATEGKAPTRASKGTRAEGVFRATSYKYHHKDQRRSSQHRREAHG</sequence>
<evidence type="ECO:0000256" key="1">
    <source>
        <dbReference type="SAM" id="MobiDB-lite"/>
    </source>
</evidence>
<reference evidence="2" key="1">
    <citation type="submission" date="2023-04" db="EMBL/GenBank/DDBJ databases">
        <authorList>
            <consortium name="ELIXIR-Norway"/>
        </authorList>
    </citation>
    <scope>NUCLEOTIDE SEQUENCE [LARGE SCALE GENOMIC DNA]</scope>
</reference>
<feature type="region of interest" description="Disordered" evidence="1">
    <location>
        <begin position="132"/>
        <end position="178"/>
    </location>
</feature>
<evidence type="ECO:0000313" key="2">
    <source>
        <dbReference type="EMBL" id="CAI9150511.1"/>
    </source>
</evidence>
<proteinExistence type="predicted"/>
<evidence type="ECO:0000313" key="3">
    <source>
        <dbReference type="Proteomes" id="UP001176941"/>
    </source>
</evidence>
<keyword evidence="3" id="KW-1185">Reference proteome</keyword>
<accession>A0ABN8XSB8</accession>
<dbReference type="Proteomes" id="UP001176941">
    <property type="component" value="Unassembled WGS sequence"/>
</dbReference>
<dbReference type="EMBL" id="CATKSN020000908">
    <property type="protein sequence ID" value="CAI9150511.1"/>
    <property type="molecule type" value="Genomic_DNA"/>
</dbReference>
<feature type="region of interest" description="Disordered" evidence="1">
    <location>
        <begin position="62"/>
        <end position="84"/>
    </location>
</feature>
<protein>
    <submittedName>
        <fullName evidence="2">Uncharacterized protein</fullName>
    </submittedName>
</protein>
<comment type="caution">
    <text evidence="2">The sequence shown here is derived from an EMBL/GenBank/DDBJ whole genome shotgun (WGS) entry which is preliminary data.</text>
</comment>